<dbReference type="Proteomes" id="UP001165378">
    <property type="component" value="Unassembled WGS sequence"/>
</dbReference>
<proteinExistence type="predicted"/>
<sequence>MDTNRAPHRHELTKAEAMRLMARVRLGRVVFARPSPPGAVPGRLVRPAQYCVVDGRIVFRVLANPALTKALRRAPVAFEADERSAEDGAGWTVRATGQASRVASLTEAAAYERCLPPAWYEGAQMYRLDPEQVTGTVRT</sequence>
<accession>A0AA41Q6D5</accession>
<dbReference type="Gene3D" id="2.30.110.10">
    <property type="entry name" value="Electron Transport, Fmn-binding Protein, Chain A"/>
    <property type="match status" value="1"/>
</dbReference>
<dbReference type="InterPro" id="IPR012349">
    <property type="entry name" value="Split_barrel_FMN-bd"/>
</dbReference>
<reference evidence="1" key="1">
    <citation type="submission" date="2022-01" db="EMBL/GenBank/DDBJ databases">
        <title>Genome-Based Taxonomic Classification of the Phylum Actinobacteria.</title>
        <authorList>
            <person name="Gao Y."/>
        </authorList>
    </citation>
    <scope>NUCLEOTIDE SEQUENCE</scope>
    <source>
        <strain evidence="1">KLBMP 8922</strain>
    </source>
</reference>
<dbReference type="Pfam" id="PF12900">
    <property type="entry name" value="Pyridox_ox_2"/>
    <property type="match status" value="1"/>
</dbReference>
<name>A0AA41Q6D5_9ACTN</name>
<evidence type="ECO:0000313" key="1">
    <source>
        <dbReference type="EMBL" id="MCF2532420.1"/>
    </source>
</evidence>
<keyword evidence="2" id="KW-1185">Reference proteome</keyword>
<dbReference type="EMBL" id="JAKFHA010000033">
    <property type="protein sequence ID" value="MCF2532420.1"/>
    <property type="molecule type" value="Genomic_DNA"/>
</dbReference>
<dbReference type="AlphaFoldDB" id="A0AA41Q6D5"/>
<evidence type="ECO:0000313" key="2">
    <source>
        <dbReference type="Proteomes" id="UP001165378"/>
    </source>
</evidence>
<comment type="caution">
    <text evidence="1">The sequence shown here is derived from an EMBL/GenBank/DDBJ whole genome shotgun (WGS) entry which is preliminary data.</text>
</comment>
<gene>
    <name evidence="1" type="ORF">LZ495_35120</name>
</gene>
<organism evidence="1 2">
    <name type="scientific">Yinghuangia soli</name>
    <dbReference type="NCBI Taxonomy" id="2908204"/>
    <lineage>
        <taxon>Bacteria</taxon>
        <taxon>Bacillati</taxon>
        <taxon>Actinomycetota</taxon>
        <taxon>Actinomycetes</taxon>
        <taxon>Kitasatosporales</taxon>
        <taxon>Streptomycetaceae</taxon>
        <taxon>Yinghuangia</taxon>
    </lineage>
</organism>
<dbReference type="SUPFAM" id="SSF50475">
    <property type="entry name" value="FMN-binding split barrel"/>
    <property type="match status" value="1"/>
</dbReference>
<dbReference type="RefSeq" id="WP_235057198.1">
    <property type="nucleotide sequence ID" value="NZ_JAKFHA010000033.1"/>
</dbReference>
<protein>
    <submittedName>
        <fullName evidence="1">Pyridoxamine 5'-phosphate oxidase family protein</fullName>
    </submittedName>
</protein>
<dbReference type="InterPro" id="IPR024747">
    <property type="entry name" value="Pyridox_Oxase-rel"/>
</dbReference>